<organism evidence="9 10">
    <name type="scientific">Oleiharenicola lentus</name>
    <dbReference type="NCBI Taxonomy" id="2508720"/>
    <lineage>
        <taxon>Bacteria</taxon>
        <taxon>Pseudomonadati</taxon>
        <taxon>Verrucomicrobiota</taxon>
        <taxon>Opitutia</taxon>
        <taxon>Opitutales</taxon>
        <taxon>Opitutaceae</taxon>
        <taxon>Oleiharenicola</taxon>
    </lineage>
</organism>
<sequence>MESPAVARAPSRGETRFAIGLFLACLAFHFWGVQVGWQSRNLPGGEFRQAQTALSAYWIKQENNFSLAYPTPVVGKPWSVPMEFPFYQWTVVVTSKVTNWSLTKAGRAVSIACFYLALPAVFLLLRRWNVAPAHRWIVLALLLTCPLYIFYGRAFLIETMALMFSLWFWVAFERAVAERSKLWLAVAIVAGTGAGLVKVTTFLLYLLPAWVWAAMRLWSARRTAWKTDFLWMSAAVALPFAATLWWLRFADATKELNPLGVAFTSANLRSFNFGWEGTYFSADLWATKARIVAEQLTWLPALLFCLLAGVLVRRRWREMGGNLLAFGSVLVVFPILYAHHDYYYVANTVLLLVAMGLALVALAESALPRWAVWAAVLLVPAGQAWRYVQHYYPAQRAISPGGDGLTTSLRALTNPGDVIVVLGQDWNSMTPYYAQRRGVMIRNDIATDADRVERTLAMLDGEKIGALVIVGEPDGARWLIDRAAARGLGREPLYVWRDARIYVPEARRTELLYAILDNPFHEVALAPGVVVPPEDLSARWLDVAKLRRWQQRYFSGMTPQPVRVWASFGPGMDGSSGHAMYGAHPVTRLVFALPAGRHTLRSSLQLPLEAYRVDLADVDTTDGVEVSLFALGSDGARRQLATRLFNPRANRDDRGSMRPYEVGFTLEQAGEVELFFGPGPSGKDNRDWIQLGPLKIE</sequence>
<name>A0A4Q1C9M1_9BACT</name>
<proteinExistence type="predicted"/>
<feature type="transmembrane region" description="Helical" evidence="8">
    <location>
        <begin position="137"/>
        <end position="170"/>
    </location>
</feature>
<feature type="transmembrane region" description="Helical" evidence="8">
    <location>
        <begin position="343"/>
        <end position="363"/>
    </location>
</feature>
<dbReference type="PANTHER" id="PTHR33908">
    <property type="entry name" value="MANNOSYLTRANSFERASE YKCB-RELATED"/>
    <property type="match status" value="1"/>
</dbReference>
<evidence type="ECO:0000256" key="5">
    <source>
        <dbReference type="ARBA" id="ARBA00022692"/>
    </source>
</evidence>
<dbReference type="GO" id="GO:0009103">
    <property type="term" value="P:lipopolysaccharide biosynthetic process"/>
    <property type="evidence" value="ECO:0007669"/>
    <property type="project" value="UniProtKB-ARBA"/>
</dbReference>
<keyword evidence="10" id="KW-1185">Reference proteome</keyword>
<comment type="caution">
    <text evidence="9">The sequence shown here is derived from an EMBL/GenBank/DDBJ whole genome shotgun (WGS) entry which is preliminary data.</text>
</comment>
<keyword evidence="4" id="KW-0808">Transferase</keyword>
<evidence type="ECO:0000256" key="2">
    <source>
        <dbReference type="ARBA" id="ARBA00022475"/>
    </source>
</evidence>
<dbReference type="AlphaFoldDB" id="A0A4Q1C9M1"/>
<dbReference type="OrthoDB" id="9809099at2"/>
<feature type="transmembrane region" description="Helical" evidence="8">
    <location>
        <begin position="17"/>
        <end position="37"/>
    </location>
</feature>
<feature type="transmembrane region" description="Helical" evidence="8">
    <location>
        <begin position="319"/>
        <end position="337"/>
    </location>
</feature>
<gene>
    <name evidence="9" type="ORF">ESB00_07320</name>
</gene>
<keyword evidence="7 8" id="KW-0472">Membrane</keyword>
<keyword evidence="3" id="KW-0328">Glycosyltransferase</keyword>
<evidence type="ECO:0000256" key="1">
    <source>
        <dbReference type="ARBA" id="ARBA00004651"/>
    </source>
</evidence>
<comment type="subcellular location">
    <subcellularLocation>
        <location evidence="1">Cell membrane</location>
        <topology evidence="1">Multi-pass membrane protein</topology>
    </subcellularLocation>
</comment>
<evidence type="ECO:0000256" key="7">
    <source>
        <dbReference type="ARBA" id="ARBA00023136"/>
    </source>
</evidence>
<evidence type="ECO:0000313" key="9">
    <source>
        <dbReference type="EMBL" id="RXK55684.1"/>
    </source>
</evidence>
<feature type="transmembrane region" description="Helical" evidence="8">
    <location>
        <begin position="370"/>
        <end position="388"/>
    </location>
</feature>
<evidence type="ECO:0000256" key="8">
    <source>
        <dbReference type="SAM" id="Phobius"/>
    </source>
</evidence>
<feature type="transmembrane region" description="Helical" evidence="8">
    <location>
        <begin position="105"/>
        <end position="125"/>
    </location>
</feature>
<dbReference type="GO" id="GO:0016763">
    <property type="term" value="F:pentosyltransferase activity"/>
    <property type="evidence" value="ECO:0007669"/>
    <property type="project" value="TreeGrafter"/>
</dbReference>
<feature type="transmembrane region" description="Helical" evidence="8">
    <location>
        <begin position="229"/>
        <end position="247"/>
    </location>
</feature>
<evidence type="ECO:0000256" key="6">
    <source>
        <dbReference type="ARBA" id="ARBA00022989"/>
    </source>
</evidence>
<evidence type="ECO:0000313" key="10">
    <source>
        <dbReference type="Proteomes" id="UP000290218"/>
    </source>
</evidence>
<dbReference type="InterPro" id="IPR050297">
    <property type="entry name" value="LipidA_mod_glycosyltrf_83"/>
</dbReference>
<keyword evidence="6 8" id="KW-1133">Transmembrane helix</keyword>
<evidence type="ECO:0000256" key="4">
    <source>
        <dbReference type="ARBA" id="ARBA00022679"/>
    </source>
</evidence>
<feature type="transmembrane region" description="Helical" evidence="8">
    <location>
        <begin position="182"/>
        <end position="208"/>
    </location>
</feature>
<dbReference type="GO" id="GO:0005886">
    <property type="term" value="C:plasma membrane"/>
    <property type="evidence" value="ECO:0007669"/>
    <property type="project" value="UniProtKB-SubCell"/>
</dbReference>
<reference evidence="9 10" key="1">
    <citation type="submission" date="2019-01" db="EMBL/GenBank/DDBJ databases">
        <title>Lacunisphaera sp. strain TWA-58.</title>
        <authorList>
            <person name="Chen W.-M."/>
        </authorList>
    </citation>
    <scope>NUCLEOTIDE SEQUENCE [LARGE SCALE GENOMIC DNA]</scope>
    <source>
        <strain evidence="9 10">TWA-58</strain>
    </source>
</reference>
<feature type="transmembrane region" description="Helical" evidence="8">
    <location>
        <begin position="295"/>
        <end position="312"/>
    </location>
</feature>
<dbReference type="Proteomes" id="UP000290218">
    <property type="component" value="Unassembled WGS sequence"/>
</dbReference>
<dbReference type="RefSeq" id="WP_129047049.1">
    <property type="nucleotide sequence ID" value="NZ_SDHX01000001.1"/>
</dbReference>
<keyword evidence="2" id="KW-1003">Cell membrane</keyword>
<dbReference type="PANTHER" id="PTHR33908:SF11">
    <property type="entry name" value="MEMBRANE PROTEIN"/>
    <property type="match status" value="1"/>
</dbReference>
<keyword evidence="5 8" id="KW-0812">Transmembrane</keyword>
<evidence type="ECO:0008006" key="11">
    <source>
        <dbReference type="Google" id="ProtNLM"/>
    </source>
</evidence>
<evidence type="ECO:0000256" key="3">
    <source>
        <dbReference type="ARBA" id="ARBA00022676"/>
    </source>
</evidence>
<accession>A0A4Q1C9M1</accession>
<protein>
    <recommendedName>
        <fullName evidence="11">Glycosyltransferase RgtA/B/C/D-like domain-containing protein</fullName>
    </recommendedName>
</protein>
<dbReference type="EMBL" id="SDHX01000001">
    <property type="protein sequence ID" value="RXK55684.1"/>
    <property type="molecule type" value="Genomic_DNA"/>
</dbReference>